<proteinExistence type="predicted"/>
<reference evidence="1" key="1">
    <citation type="submission" date="2019-08" db="EMBL/GenBank/DDBJ databases">
        <authorList>
            <person name="Kucharzyk K."/>
            <person name="Murdoch R.W."/>
            <person name="Higgins S."/>
            <person name="Loffler F."/>
        </authorList>
    </citation>
    <scope>NUCLEOTIDE SEQUENCE</scope>
</reference>
<protein>
    <submittedName>
        <fullName evidence="1">Uncharacterized protein</fullName>
    </submittedName>
</protein>
<organism evidence="1">
    <name type="scientific">bioreactor metagenome</name>
    <dbReference type="NCBI Taxonomy" id="1076179"/>
    <lineage>
        <taxon>unclassified sequences</taxon>
        <taxon>metagenomes</taxon>
        <taxon>ecological metagenomes</taxon>
    </lineage>
</organism>
<evidence type="ECO:0000313" key="1">
    <source>
        <dbReference type="EMBL" id="MPM10491.1"/>
    </source>
</evidence>
<sequence>MLGNEGLPDFPAFFHPDRNILQVRIDGTQSAGLRQCLLVARMDLSGFRFDEFQESFHVGRLQFGQLSVIQDVLHDRRLRLQFFQYIHRCRIACFRLFDGWQAHLLEQDDTQLLR</sequence>
<gene>
    <name evidence="1" type="ORF">SDC9_56823</name>
</gene>
<accession>A0A644X3M9</accession>
<name>A0A644X3M9_9ZZZZ</name>
<dbReference type="AlphaFoldDB" id="A0A644X3M9"/>
<dbReference type="EMBL" id="VSSQ01001699">
    <property type="protein sequence ID" value="MPM10491.1"/>
    <property type="molecule type" value="Genomic_DNA"/>
</dbReference>
<comment type="caution">
    <text evidence="1">The sequence shown here is derived from an EMBL/GenBank/DDBJ whole genome shotgun (WGS) entry which is preliminary data.</text>
</comment>